<dbReference type="PANTHER" id="PTHR45737:SF6">
    <property type="entry name" value="VON WILLEBRAND FACTOR A DOMAIN-CONTAINING PROTEIN 5A"/>
    <property type="match status" value="1"/>
</dbReference>
<dbReference type="PANTHER" id="PTHR45737">
    <property type="entry name" value="VON WILLEBRAND FACTOR A DOMAIN-CONTAINING PROTEIN 5A"/>
    <property type="match status" value="1"/>
</dbReference>
<reference evidence="1 2" key="1">
    <citation type="submission" date="2022-05" db="EMBL/GenBank/DDBJ databases">
        <authorList>
            <consortium name="Genoscope - CEA"/>
            <person name="William W."/>
        </authorList>
    </citation>
    <scope>NUCLEOTIDE SEQUENCE [LARGE SCALE GENOMIC DNA]</scope>
</reference>
<feature type="non-terminal residue" evidence="1">
    <location>
        <position position="1"/>
    </location>
</feature>
<dbReference type="EMBL" id="CALNXK010000082">
    <property type="protein sequence ID" value="CAH3147901.1"/>
    <property type="molecule type" value="Genomic_DNA"/>
</dbReference>
<accession>A0ABN8PSP9</accession>
<organism evidence="1 2">
    <name type="scientific">Porites lobata</name>
    <dbReference type="NCBI Taxonomy" id="104759"/>
    <lineage>
        <taxon>Eukaryota</taxon>
        <taxon>Metazoa</taxon>
        <taxon>Cnidaria</taxon>
        <taxon>Anthozoa</taxon>
        <taxon>Hexacorallia</taxon>
        <taxon>Scleractinia</taxon>
        <taxon>Fungiina</taxon>
        <taxon>Poritidae</taxon>
        <taxon>Porites</taxon>
    </lineage>
</organism>
<name>A0ABN8PSP9_9CNID</name>
<protein>
    <submittedName>
        <fullName evidence="1">Uncharacterized protein</fullName>
    </submittedName>
</protein>
<evidence type="ECO:0000313" key="2">
    <source>
        <dbReference type="Proteomes" id="UP001159405"/>
    </source>
</evidence>
<proteinExistence type="predicted"/>
<dbReference type="Proteomes" id="UP001159405">
    <property type="component" value="Unassembled WGS sequence"/>
</dbReference>
<keyword evidence="2" id="KW-1185">Reference proteome</keyword>
<sequence>QVIKTLKRALQPVISDVSVAWDLTEGWSVQQVPASLPPLFSGDRLVVYGLLKPSENAKQGGMNNVRLQGMFGNNEKVEHLITFPTSLLPTACVTDDAANASVFLHRLTAKTFIQVKQDVLNEGYNGGVEDEGYKTLLISVSKSANVVSKFTSFVAVDKESHQPVSGPLQRKVKASGAWELTDQLVSLCGTSKDSLITGCPAAIAVDSSEGKLCKKGNGELTAKAILKGRLENKKAAIHHEIHFTFSREGDEAEVNGGSMHRLAAKQLIQEKQDAYNNRSRTWSDEKKDAFKHTVIFISKATNIVSKFTSFVAVDQDNHQPVSEPLKKRPGVWEEGGDFYSDSEGSSNDECEDEDCEGLCNIPVAKYHVDQDDFYENFQEKGDCVAKRRVVAVHSVLALQDARIARCQKQCQLLLLLMSLQKFSGAWDLTDQLVALCTTSQDALIAGCPREIAVETAEGKLLWTTALALVLLMGMFSDQKDEWEMIAERGTKWMKENLPNAVNYDDVLKSAAAVIGVHI</sequence>
<comment type="caution">
    <text evidence="1">The sequence shown here is derived from an EMBL/GenBank/DDBJ whole genome shotgun (WGS) entry which is preliminary data.</text>
</comment>
<evidence type="ECO:0000313" key="1">
    <source>
        <dbReference type="EMBL" id="CAH3147901.1"/>
    </source>
</evidence>
<gene>
    <name evidence="1" type="ORF">PLOB_00046327</name>
</gene>